<dbReference type="Pfam" id="PF00528">
    <property type="entry name" value="BPD_transp_1"/>
    <property type="match status" value="1"/>
</dbReference>
<protein>
    <submittedName>
        <fullName evidence="9">ABC transporter permease</fullName>
    </submittedName>
</protein>
<evidence type="ECO:0000259" key="8">
    <source>
        <dbReference type="PROSITE" id="PS50928"/>
    </source>
</evidence>
<keyword evidence="3" id="KW-1003">Cell membrane</keyword>
<feature type="transmembrane region" description="Helical" evidence="7">
    <location>
        <begin position="104"/>
        <end position="123"/>
    </location>
</feature>
<comment type="similarity">
    <text evidence="7">Belongs to the binding-protein-dependent transport system permease family.</text>
</comment>
<dbReference type="EMBL" id="JAOZFE010000006">
    <property type="protein sequence ID" value="MCW0953602.1"/>
    <property type="molecule type" value="Genomic_DNA"/>
</dbReference>
<proteinExistence type="inferred from homology"/>
<dbReference type="CDD" id="cd06261">
    <property type="entry name" value="TM_PBP2"/>
    <property type="match status" value="1"/>
</dbReference>
<name>A0ABT3E6N7_9LACO</name>
<dbReference type="RefSeq" id="WP_213409088.1">
    <property type="nucleotide sequence ID" value="NZ_CP074441.1"/>
</dbReference>
<gene>
    <name evidence="9" type="ORF">OIT44_05960</name>
</gene>
<feature type="transmembrane region" description="Helical" evidence="7">
    <location>
        <begin position="169"/>
        <end position="191"/>
    </location>
</feature>
<dbReference type="SUPFAM" id="SSF161098">
    <property type="entry name" value="MetI-like"/>
    <property type="match status" value="1"/>
</dbReference>
<comment type="caution">
    <text evidence="9">The sequence shown here is derived from an EMBL/GenBank/DDBJ whole genome shotgun (WGS) entry which is preliminary data.</text>
</comment>
<evidence type="ECO:0000256" key="6">
    <source>
        <dbReference type="ARBA" id="ARBA00023136"/>
    </source>
</evidence>
<dbReference type="InterPro" id="IPR000515">
    <property type="entry name" value="MetI-like"/>
</dbReference>
<feature type="transmembrane region" description="Helical" evidence="7">
    <location>
        <begin position="227"/>
        <end position="252"/>
    </location>
</feature>
<feature type="domain" description="ABC transmembrane type-1" evidence="8">
    <location>
        <begin position="94"/>
        <end position="295"/>
    </location>
</feature>
<feature type="transmembrane region" description="Helical" evidence="7">
    <location>
        <begin position="130"/>
        <end position="154"/>
    </location>
</feature>
<dbReference type="PANTHER" id="PTHR43163:SF6">
    <property type="entry name" value="DIPEPTIDE TRANSPORT SYSTEM PERMEASE PROTEIN DPPB-RELATED"/>
    <property type="match status" value="1"/>
</dbReference>
<dbReference type="Pfam" id="PF19300">
    <property type="entry name" value="BPD_transp_1_N"/>
    <property type="match status" value="1"/>
</dbReference>
<evidence type="ECO:0000256" key="5">
    <source>
        <dbReference type="ARBA" id="ARBA00022989"/>
    </source>
</evidence>
<keyword evidence="2 7" id="KW-0813">Transport</keyword>
<keyword evidence="5 7" id="KW-1133">Transmembrane helix</keyword>
<dbReference type="Gene3D" id="1.10.3720.10">
    <property type="entry name" value="MetI-like"/>
    <property type="match status" value="1"/>
</dbReference>
<comment type="subcellular location">
    <subcellularLocation>
        <location evidence="1 7">Cell membrane</location>
        <topology evidence="1 7">Multi-pass membrane protein</topology>
    </subcellularLocation>
</comment>
<evidence type="ECO:0000313" key="10">
    <source>
        <dbReference type="Proteomes" id="UP001526225"/>
    </source>
</evidence>
<evidence type="ECO:0000256" key="4">
    <source>
        <dbReference type="ARBA" id="ARBA00022692"/>
    </source>
</evidence>
<dbReference type="InterPro" id="IPR035906">
    <property type="entry name" value="MetI-like_sf"/>
</dbReference>
<sequence length="306" mass="33694">MFKYILKRVGIILLTLFIVISATFFLMKLMPGSPLANAERLAPEQKAIIEAQYGLNNPIWVQYWDYLTNAFRLNFGDSFQFQNQPVMKLIGERIGPSIQLGLEALVFGVIAGIGLGASAAMHANTKRDTFLSVIAVLGVSIPSFVFATLAQYFIGLQLGWLPIAGWDGFIYTILPAVVLGMAPLAITARFIRTEMVNVMNSDYIELARAKGLSRNEVVYKHALRNSLIPLVTLIGPMAVNLMTGSIVVEQIFAIPGIGGQFVSSILTNDYPVIMGTTIVYSMMLMVVLLITDILYGLIDPRIRLNK</sequence>
<evidence type="ECO:0000256" key="7">
    <source>
        <dbReference type="RuleBase" id="RU363032"/>
    </source>
</evidence>
<keyword evidence="6 7" id="KW-0472">Membrane</keyword>
<reference evidence="9 10" key="1">
    <citation type="submission" date="2022-10" db="EMBL/GenBank/DDBJ databases">
        <title>Weissella fermenti sp. nov., isolated from fermented cabbage.</title>
        <authorList>
            <person name="Lee J.K."/>
            <person name="Baek J.H."/>
            <person name="Choi D.G."/>
            <person name="Kim J.M."/>
            <person name="Jeon C.O."/>
        </authorList>
    </citation>
    <scope>NUCLEOTIDE SEQUENCE [LARGE SCALE GENOMIC DNA]</scope>
    <source>
        <strain evidence="9 10">KACC 18534</strain>
    </source>
</reference>
<feature type="transmembrane region" description="Helical" evidence="7">
    <location>
        <begin position="272"/>
        <end position="298"/>
    </location>
</feature>
<dbReference type="InterPro" id="IPR045621">
    <property type="entry name" value="BPD_transp_1_N"/>
</dbReference>
<organism evidence="9 10">
    <name type="scientific">Weissella ceti</name>
    <dbReference type="NCBI Taxonomy" id="759620"/>
    <lineage>
        <taxon>Bacteria</taxon>
        <taxon>Bacillati</taxon>
        <taxon>Bacillota</taxon>
        <taxon>Bacilli</taxon>
        <taxon>Lactobacillales</taxon>
        <taxon>Lactobacillaceae</taxon>
        <taxon>Weissella</taxon>
    </lineage>
</organism>
<evidence type="ECO:0000313" key="9">
    <source>
        <dbReference type="EMBL" id="MCW0953602.1"/>
    </source>
</evidence>
<keyword evidence="10" id="KW-1185">Reference proteome</keyword>
<dbReference type="PANTHER" id="PTHR43163">
    <property type="entry name" value="DIPEPTIDE TRANSPORT SYSTEM PERMEASE PROTEIN DPPB-RELATED"/>
    <property type="match status" value="1"/>
</dbReference>
<evidence type="ECO:0000256" key="2">
    <source>
        <dbReference type="ARBA" id="ARBA00022448"/>
    </source>
</evidence>
<accession>A0ABT3E6N7</accession>
<dbReference type="PROSITE" id="PS50928">
    <property type="entry name" value="ABC_TM1"/>
    <property type="match status" value="1"/>
</dbReference>
<keyword evidence="4 7" id="KW-0812">Transmembrane</keyword>
<dbReference type="Proteomes" id="UP001526225">
    <property type="component" value="Unassembled WGS sequence"/>
</dbReference>
<evidence type="ECO:0000256" key="3">
    <source>
        <dbReference type="ARBA" id="ARBA00022475"/>
    </source>
</evidence>
<evidence type="ECO:0000256" key="1">
    <source>
        <dbReference type="ARBA" id="ARBA00004651"/>
    </source>
</evidence>